<evidence type="ECO:0000256" key="1">
    <source>
        <dbReference type="ARBA" id="ARBA00022679"/>
    </source>
</evidence>
<reference evidence="3 4" key="1">
    <citation type="submission" date="2018-03" db="EMBL/GenBank/DDBJ databases">
        <title>Aeromonas veronii whole genome sequencing and analysis.</title>
        <authorList>
            <person name="Xie H."/>
            <person name="Liu T."/>
            <person name="Wang K."/>
        </authorList>
    </citation>
    <scope>NUCLEOTIDE SEQUENCE [LARGE SCALE GENOMIC DNA]</scope>
    <source>
        <strain evidence="3 4">XH.VA.1</strain>
    </source>
</reference>
<organism evidence="3 4">
    <name type="scientific">Aeromonas veronii</name>
    <dbReference type="NCBI Taxonomy" id="654"/>
    <lineage>
        <taxon>Bacteria</taxon>
        <taxon>Pseudomonadati</taxon>
        <taxon>Pseudomonadota</taxon>
        <taxon>Gammaproteobacteria</taxon>
        <taxon>Aeromonadales</taxon>
        <taxon>Aeromonadaceae</taxon>
        <taxon>Aeromonas</taxon>
    </lineage>
</organism>
<evidence type="ECO:0000313" key="3">
    <source>
        <dbReference type="EMBL" id="PTH79270.1"/>
    </source>
</evidence>
<dbReference type="GO" id="GO:0016740">
    <property type="term" value="F:transferase activity"/>
    <property type="evidence" value="ECO:0007669"/>
    <property type="project" value="UniProtKB-KW"/>
</dbReference>
<dbReference type="SUPFAM" id="SSF53335">
    <property type="entry name" value="S-adenosyl-L-methionine-dependent methyltransferases"/>
    <property type="match status" value="1"/>
</dbReference>
<dbReference type="Proteomes" id="UP000241986">
    <property type="component" value="Unassembled WGS sequence"/>
</dbReference>
<dbReference type="InterPro" id="IPR029063">
    <property type="entry name" value="SAM-dependent_MTases_sf"/>
</dbReference>
<dbReference type="CDD" id="cd02440">
    <property type="entry name" value="AdoMet_MTases"/>
    <property type="match status" value="1"/>
</dbReference>
<dbReference type="PANTHER" id="PTHR43861">
    <property type="entry name" value="TRANS-ACONITATE 2-METHYLTRANSFERASE-RELATED"/>
    <property type="match status" value="1"/>
</dbReference>
<protein>
    <recommendedName>
        <fullName evidence="2">Methyltransferase domain-containing protein</fullName>
    </recommendedName>
</protein>
<proteinExistence type="predicted"/>
<dbReference type="AlphaFoldDB" id="A0A2T4MXH9"/>
<evidence type="ECO:0000313" key="4">
    <source>
        <dbReference type="Proteomes" id="UP000241986"/>
    </source>
</evidence>
<accession>A0A2T4MXH9</accession>
<comment type="caution">
    <text evidence="3">The sequence shown here is derived from an EMBL/GenBank/DDBJ whole genome shotgun (WGS) entry which is preliminary data.</text>
</comment>
<feature type="domain" description="Methyltransferase" evidence="2">
    <location>
        <begin position="65"/>
        <end position="161"/>
    </location>
</feature>
<dbReference type="Pfam" id="PF13649">
    <property type="entry name" value="Methyltransf_25"/>
    <property type="match status" value="1"/>
</dbReference>
<dbReference type="Gene3D" id="3.40.50.150">
    <property type="entry name" value="Vaccinia Virus protein VP39"/>
    <property type="match status" value="1"/>
</dbReference>
<dbReference type="EMBL" id="PZKL01000043">
    <property type="protein sequence ID" value="PTH79270.1"/>
    <property type="molecule type" value="Genomic_DNA"/>
</dbReference>
<evidence type="ECO:0000259" key="2">
    <source>
        <dbReference type="Pfam" id="PF13649"/>
    </source>
</evidence>
<dbReference type="RefSeq" id="WP_107684462.1">
    <property type="nucleotide sequence ID" value="NZ_JAAKHG010000001.1"/>
</dbReference>
<keyword evidence="1" id="KW-0808">Transferase</keyword>
<name>A0A2T4MXH9_AERVE</name>
<dbReference type="InterPro" id="IPR041698">
    <property type="entry name" value="Methyltransf_25"/>
</dbReference>
<gene>
    <name evidence="3" type="ORF">DAA48_20440</name>
</gene>
<sequence>MSKSGSYIFKEINDKLVFVGDFERFYQEDNDPWGQSASSEMSIYYQLSRQRLMSILSTIKEKSMIVEVGCGLGYVTKLISDGFPQNNNIVGLDISETAINKAKLLFPDLKFICADITSPHFKYDFGHVRANVVILNQLLWYILESLPNVMANIYSTLEDDGFLIISNAFAREQRYGTEFIDHFHGAAHFFSKLDGFKLIHACFYNDNEEHDDAHFLLKKCS</sequence>